<evidence type="ECO:0000313" key="1">
    <source>
        <dbReference type="EMBL" id="GBN85729.1"/>
    </source>
</evidence>
<protein>
    <submittedName>
        <fullName evidence="1">Uncharacterized protein</fullName>
    </submittedName>
</protein>
<name>A0A4Y2SEI9_ARAVE</name>
<accession>A0A4Y2SEI9</accession>
<evidence type="ECO:0000313" key="2">
    <source>
        <dbReference type="Proteomes" id="UP000499080"/>
    </source>
</evidence>
<organism evidence="1 2">
    <name type="scientific">Araneus ventricosus</name>
    <name type="common">Orbweaver spider</name>
    <name type="synonym">Epeira ventricosa</name>
    <dbReference type="NCBI Taxonomy" id="182803"/>
    <lineage>
        <taxon>Eukaryota</taxon>
        <taxon>Metazoa</taxon>
        <taxon>Ecdysozoa</taxon>
        <taxon>Arthropoda</taxon>
        <taxon>Chelicerata</taxon>
        <taxon>Arachnida</taxon>
        <taxon>Araneae</taxon>
        <taxon>Araneomorphae</taxon>
        <taxon>Entelegynae</taxon>
        <taxon>Araneoidea</taxon>
        <taxon>Araneidae</taxon>
        <taxon>Araneus</taxon>
    </lineage>
</organism>
<proteinExistence type="predicted"/>
<dbReference type="AlphaFoldDB" id="A0A4Y2SEI9"/>
<dbReference type="EMBL" id="BGPR01020909">
    <property type="protein sequence ID" value="GBN85729.1"/>
    <property type="molecule type" value="Genomic_DNA"/>
</dbReference>
<keyword evidence="2" id="KW-1185">Reference proteome</keyword>
<dbReference type="Proteomes" id="UP000499080">
    <property type="component" value="Unassembled WGS sequence"/>
</dbReference>
<comment type="caution">
    <text evidence="1">The sequence shown here is derived from an EMBL/GenBank/DDBJ whole genome shotgun (WGS) entry which is preliminary data.</text>
</comment>
<gene>
    <name evidence="1" type="ORF">AVEN_222153_1</name>
</gene>
<feature type="non-terminal residue" evidence="1">
    <location>
        <position position="25"/>
    </location>
</feature>
<reference evidence="1 2" key="1">
    <citation type="journal article" date="2019" name="Sci. Rep.">
        <title>Orb-weaving spider Araneus ventricosus genome elucidates the spidroin gene catalogue.</title>
        <authorList>
            <person name="Kono N."/>
            <person name="Nakamura H."/>
            <person name="Ohtoshi R."/>
            <person name="Moran D.A.P."/>
            <person name="Shinohara A."/>
            <person name="Yoshida Y."/>
            <person name="Fujiwara M."/>
            <person name="Mori M."/>
            <person name="Tomita M."/>
            <person name="Arakawa K."/>
        </authorList>
    </citation>
    <scope>NUCLEOTIDE SEQUENCE [LARGE SCALE GENOMIC DNA]</scope>
</reference>
<sequence>MTNAWRCITLYPLFSFCGWKEKMEP</sequence>